<evidence type="ECO:0000313" key="2">
    <source>
        <dbReference type="EMBL" id="JAT82200.1"/>
    </source>
</evidence>
<gene>
    <name evidence="3" type="ORF">g.9351</name>
    <name evidence="2" type="ORF">g.9353</name>
</gene>
<evidence type="ECO:0000313" key="3">
    <source>
        <dbReference type="EMBL" id="JAT84918.1"/>
    </source>
</evidence>
<dbReference type="SMART" id="SM00225">
    <property type="entry name" value="BTB"/>
    <property type="match status" value="1"/>
</dbReference>
<proteinExistence type="predicted"/>
<dbReference type="InterPro" id="IPR000210">
    <property type="entry name" value="BTB/POZ_dom"/>
</dbReference>
<dbReference type="SUPFAM" id="SSF54695">
    <property type="entry name" value="POZ domain"/>
    <property type="match status" value="1"/>
</dbReference>
<feature type="domain" description="BTB" evidence="1">
    <location>
        <begin position="66"/>
        <end position="131"/>
    </location>
</feature>
<organism evidence="2">
    <name type="scientific">Pectinophora gossypiella</name>
    <name type="common">Cotton pink bollworm</name>
    <name type="synonym">Depressaria gossypiella</name>
    <dbReference type="NCBI Taxonomy" id="13191"/>
    <lineage>
        <taxon>Eukaryota</taxon>
        <taxon>Metazoa</taxon>
        <taxon>Ecdysozoa</taxon>
        <taxon>Arthropoda</taxon>
        <taxon>Hexapoda</taxon>
        <taxon>Insecta</taxon>
        <taxon>Pterygota</taxon>
        <taxon>Neoptera</taxon>
        <taxon>Endopterygota</taxon>
        <taxon>Lepidoptera</taxon>
        <taxon>Glossata</taxon>
        <taxon>Ditrysia</taxon>
        <taxon>Gelechioidea</taxon>
        <taxon>Gelechiidae</taxon>
        <taxon>Apatetrinae</taxon>
        <taxon>Pectinophora</taxon>
    </lineage>
</organism>
<dbReference type="GO" id="GO:0005829">
    <property type="term" value="C:cytosol"/>
    <property type="evidence" value="ECO:0007669"/>
    <property type="project" value="TreeGrafter"/>
</dbReference>
<dbReference type="Pfam" id="PF00651">
    <property type="entry name" value="BTB"/>
    <property type="match status" value="1"/>
</dbReference>
<accession>A0A1E1W5G0</accession>
<dbReference type="PANTHER" id="PTHR45774:SF4">
    <property type="entry name" value="AXUNDEAD, ISOFORM F"/>
    <property type="match status" value="1"/>
</dbReference>
<dbReference type="OrthoDB" id="624345at2759"/>
<evidence type="ECO:0000259" key="1">
    <source>
        <dbReference type="PROSITE" id="PS50097"/>
    </source>
</evidence>
<dbReference type="EMBL" id="GDQN01008854">
    <property type="protein sequence ID" value="JAT82200.1"/>
    <property type="molecule type" value="Transcribed_RNA"/>
</dbReference>
<dbReference type="EMBL" id="GDQN01006136">
    <property type="protein sequence ID" value="JAT84918.1"/>
    <property type="molecule type" value="Transcribed_RNA"/>
</dbReference>
<feature type="non-terminal residue" evidence="2">
    <location>
        <position position="1"/>
    </location>
</feature>
<sequence>TFLFANTLWLILQYVKLNIYSIYYKFLCYSRISSVCLSKMDYKSKEIIRSSLYDRVKKLLVSYEWSDCSFSISGKDFKAHKLILGISSPVFEAMFYGPLSNSNNVIITDIEPDTFQLLLNYIYTDKVELTSIEEAFELLYASRKYLLEQLSDMCITYIQKNVSIDNVTTILNYPEFMQDKELISTALKLFCEHATYLLEHKMEMISPSCMKTVLKSNQMNIKEKDLIKYVFEWTTLYCQQTSTPIDKRHDLLTNCGLFKLLRFFTLSLDELDEITSDVNNILSTQESICIKEVITGSKAIDEFIESSLGSTTTPRMPLKLQWHHCHRSPLRSVAPIIIDLNNYTVHSRIRTNKSIFVTSLCIPTQMAPVFNFRNDAVKTYSEQISVSIMEESDEKVIKFTNFMNTVEYDSMVDIELSEPYFIKKDIWHKISFVWPGNRHLTYSYVVEYKHRYYEDHRVTIEFEDLFVLPGSSGSFLSGLKYCL</sequence>
<reference evidence="2" key="1">
    <citation type="submission" date="2015-09" db="EMBL/GenBank/DDBJ databases">
        <title>De novo assembly of Pectinophora gossypiella (Pink Bollworm) gut transcriptome.</title>
        <authorList>
            <person name="Tassone E.E."/>
        </authorList>
    </citation>
    <scope>NUCLEOTIDE SEQUENCE</scope>
</reference>
<dbReference type="Gene3D" id="3.30.710.10">
    <property type="entry name" value="Potassium Channel Kv1.1, Chain A"/>
    <property type="match status" value="1"/>
</dbReference>
<dbReference type="PROSITE" id="PS50097">
    <property type="entry name" value="BTB"/>
    <property type="match status" value="1"/>
</dbReference>
<name>A0A1E1W5G0_PECGO</name>
<protein>
    <recommendedName>
        <fullName evidence="1">BTB domain-containing protein</fullName>
    </recommendedName>
</protein>
<dbReference type="AlphaFoldDB" id="A0A1E1W5G0"/>
<dbReference type="GO" id="GO:0022008">
    <property type="term" value="P:neurogenesis"/>
    <property type="evidence" value="ECO:0007669"/>
    <property type="project" value="TreeGrafter"/>
</dbReference>
<dbReference type="PANTHER" id="PTHR45774">
    <property type="entry name" value="BTB/POZ DOMAIN-CONTAINING"/>
    <property type="match status" value="1"/>
</dbReference>
<dbReference type="InterPro" id="IPR011333">
    <property type="entry name" value="SKP1/BTB/POZ_sf"/>
</dbReference>